<feature type="signal peptide" evidence="6">
    <location>
        <begin position="1"/>
        <end position="21"/>
    </location>
</feature>
<evidence type="ECO:0000313" key="8">
    <source>
        <dbReference type="Proteomes" id="UP000295252"/>
    </source>
</evidence>
<dbReference type="Pfam" id="PF07333">
    <property type="entry name" value="SLR1-BP"/>
    <property type="match status" value="1"/>
</dbReference>
<name>A0A068UUG4_COFCA</name>
<keyword evidence="3" id="KW-0295">Fungicide</keyword>
<reference evidence="8" key="1">
    <citation type="journal article" date="2014" name="Science">
        <title>The coffee genome provides insight into the convergent evolution of caffeine biosynthesis.</title>
        <authorList>
            <person name="Denoeud F."/>
            <person name="Carretero-Paulet L."/>
            <person name="Dereeper A."/>
            <person name="Droc G."/>
            <person name="Guyot R."/>
            <person name="Pietrella M."/>
            <person name="Zheng C."/>
            <person name="Alberti A."/>
            <person name="Anthony F."/>
            <person name="Aprea G."/>
            <person name="Aury J.M."/>
            <person name="Bento P."/>
            <person name="Bernard M."/>
            <person name="Bocs S."/>
            <person name="Campa C."/>
            <person name="Cenci A."/>
            <person name="Combes M.C."/>
            <person name="Crouzillat D."/>
            <person name="Da Silva C."/>
            <person name="Daddiego L."/>
            <person name="De Bellis F."/>
            <person name="Dussert S."/>
            <person name="Garsmeur O."/>
            <person name="Gayraud T."/>
            <person name="Guignon V."/>
            <person name="Jahn K."/>
            <person name="Jamilloux V."/>
            <person name="Joet T."/>
            <person name="Labadie K."/>
            <person name="Lan T."/>
            <person name="Leclercq J."/>
            <person name="Lepelley M."/>
            <person name="Leroy T."/>
            <person name="Li L.T."/>
            <person name="Librado P."/>
            <person name="Lopez L."/>
            <person name="Munoz A."/>
            <person name="Noel B."/>
            <person name="Pallavicini A."/>
            <person name="Perrotta G."/>
            <person name="Poncet V."/>
            <person name="Pot D."/>
            <person name="Priyono X."/>
            <person name="Rigoreau M."/>
            <person name="Rouard M."/>
            <person name="Rozas J."/>
            <person name="Tranchant-Dubreuil C."/>
            <person name="VanBuren R."/>
            <person name="Zhang Q."/>
            <person name="Andrade A.C."/>
            <person name="Argout X."/>
            <person name="Bertrand B."/>
            <person name="de Kochko A."/>
            <person name="Graziosi G."/>
            <person name="Henry R.J."/>
            <person name="Jayarama X."/>
            <person name="Ming R."/>
            <person name="Nagai C."/>
            <person name="Rounsley S."/>
            <person name="Sankoff D."/>
            <person name="Giuliano G."/>
            <person name="Albert V.A."/>
            <person name="Wincker P."/>
            <person name="Lashermes P."/>
        </authorList>
    </citation>
    <scope>NUCLEOTIDE SEQUENCE [LARGE SCALE GENOMIC DNA]</scope>
    <source>
        <strain evidence="8">cv. DH200-94</strain>
    </source>
</reference>
<evidence type="ECO:0000256" key="2">
    <source>
        <dbReference type="ARBA" id="ARBA00022529"/>
    </source>
</evidence>
<dbReference type="AlphaFoldDB" id="A0A068UUG4"/>
<keyword evidence="4" id="KW-0611">Plant defense</keyword>
<evidence type="ECO:0000256" key="1">
    <source>
        <dbReference type="ARBA" id="ARBA00006722"/>
    </source>
</evidence>
<dbReference type="GO" id="GO:0031640">
    <property type="term" value="P:killing of cells of another organism"/>
    <property type="evidence" value="ECO:0007669"/>
    <property type="project" value="UniProtKB-KW"/>
</dbReference>
<evidence type="ECO:0000313" key="7">
    <source>
        <dbReference type="EMBL" id="CDP11233.1"/>
    </source>
</evidence>
<evidence type="ECO:0000256" key="4">
    <source>
        <dbReference type="ARBA" id="ARBA00022821"/>
    </source>
</evidence>
<dbReference type="EMBL" id="HG739137">
    <property type="protein sequence ID" value="CDP11233.1"/>
    <property type="molecule type" value="Genomic_DNA"/>
</dbReference>
<dbReference type="OMA" id="GECKDST"/>
<dbReference type="InterPro" id="IPR010851">
    <property type="entry name" value="DEFL"/>
</dbReference>
<keyword evidence="5" id="KW-1015">Disulfide bond</keyword>
<dbReference type="InParanoid" id="A0A068UUG4"/>
<comment type="similarity">
    <text evidence="1">Belongs to the DEFL family.</text>
</comment>
<keyword evidence="2" id="KW-0929">Antimicrobial</keyword>
<sequence>MNLFWSTILLAMLLIISSGLGVEVVSCITIPEHICHEKIYTNKCQPKKCTQKCSTKPSGKGTCRGNICECKYYCKQPPK</sequence>
<gene>
    <name evidence="7" type="ORF">GSCOC_T00033345001</name>
</gene>
<dbReference type="PANTHER" id="PTHR33830:SF34">
    <property type="entry name" value="KNOTTIN SCORPION TOXIN-LIKE DOMAIN-CONTAINING PROTEIN"/>
    <property type="match status" value="1"/>
</dbReference>
<dbReference type="GO" id="GO:0050832">
    <property type="term" value="P:defense response to fungus"/>
    <property type="evidence" value="ECO:0007669"/>
    <property type="project" value="UniProtKB-KW"/>
</dbReference>
<evidence type="ECO:0000256" key="6">
    <source>
        <dbReference type="SAM" id="SignalP"/>
    </source>
</evidence>
<evidence type="ECO:0000256" key="3">
    <source>
        <dbReference type="ARBA" id="ARBA00022577"/>
    </source>
</evidence>
<organism evidence="7 8">
    <name type="scientific">Coffea canephora</name>
    <name type="common">Robusta coffee</name>
    <dbReference type="NCBI Taxonomy" id="49390"/>
    <lineage>
        <taxon>Eukaryota</taxon>
        <taxon>Viridiplantae</taxon>
        <taxon>Streptophyta</taxon>
        <taxon>Embryophyta</taxon>
        <taxon>Tracheophyta</taxon>
        <taxon>Spermatophyta</taxon>
        <taxon>Magnoliopsida</taxon>
        <taxon>eudicotyledons</taxon>
        <taxon>Gunneridae</taxon>
        <taxon>Pentapetalae</taxon>
        <taxon>asterids</taxon>
        <taxon>lamiids</taxon>
        <taxon>Gentianales</taxon>
        <taxon>Rubiaceae</taxon>
        <taxon>Ixoroideae</taxon>
        <taxon>Gardenieae complex</taxon>
        <taxon>Bertiereae - Coffeeae clade</taxon>
        <taxon>Coffeeae</taxon>
        <taxon>Coffea</taxon>
    </lineage>
</organism>
<dbReference type="PANTHER" id="PTHR33830">
    <property type="entry name" value="DEFENSIN-LIKE PROTEIN 184-RELATED"/>
    <property type="match status" value="1"/>
</dbReference>
<protein>
    <recommendedName>
        <fullName evidence="9">Knottin scorpion toxin-like domain-containing protein</fullName>
    </recommendedName>
</protein>
<dbReference type="Proteomes" id="UP000295252">
    <property type="component" value="Chromosome XI"/>
</dbReference>
<feature type="chain" id="PRO_5001655218" description="Knottin scorpion toxin-like domain-containing protein" evidence="6">
    <location>
        <begin position="22"/>
        <end position="79"/>
    </location>
</feature>
<dbReference type="Gramene" id="CDP11233">
    <property type="protein sequence ID" value="CDP11233"/>
    <property type="gene ID" value="GSCOC_T00033345001"/>
</dbReference>
<evidence type="ECO:0000256" key="5">
    <source>
        <dbReference type="ARBA" id="ARBA00023157"/>
    </source>
</evidence>
<accession>A0A068UUG4</accession>
<proteinExistence type="inferred from homology"/>
<keyword evidence="8" id="KW-1185">Reference proteome</keyword>
<evidence type="ECO:0008006" key="9">
    <source>
        <dbReference type="Google" id="ProtNLM"/>
    </source>
</evidence>
<keyword evidence="6" id="KW-0732">Signal</keyword>